<accession>A0A1I0D7G3</accession>
<protein>
    <recommendedName>
        <fullName evidence="4">DUF3466 family protein</fullName>
    </recommendedName>
</protein>
<organism evidence="2 3">
    <name type="scientific">Thalassotalea agarivorans</name>
    <name type="common">Thalassomonas agarivorans</name>
    <dbReference type="NCBI Taxonomy" id="349064"/>
    <lineage>
        <taxon>Bacteria</taxon>
        <taxon>Pseudomonadati</taxon>
        <taxon>Pseudomonadota</taxon>
        <taxon>Gammaproteobacteria</taxon>
        <taxon>Alteromonadales</taxon>
        <taxon>Colwelliaceae</taxon>
        <taxon>Thalassotalea</taxon>
    </lineage>
</organism>
<dbReference type="RefSeq" id="WP_093328780.1">
    <property type="nucleotide sequence ID" value="NZ_AP027363.1"/>
</dbReference>
<evidence type="ECO:0000313" key="2">
    <source>
        <dbReference type="EMBL" id="SET28000.1"/>
    </source>
</evidence>
<dbReference type="EMBL" id="FOHK01000006">
    <property type="protein sequence ID" value="SET28000.1"/>
    <property type="molecule type" value="Genomic_DNA"/>
</dbReference>
<reference evidence="2 3" key="1">
    <citation type="submission" date="2016-10" db="EMBL/GenBank/DDBJ databases">
        <authorList>
            <person name="de Groot N.N."/>
        </authorList>
    </citation>
    <scope>NUCLEOTIDE SEQUENCE [LARGE SCALE GENOMIC DNA]</scope>
    <source>
        <strain evidence="2 3">DSM 19706</strain>
    </source>
</reference>
<evidence type="ECO:0000313" key="3">
    <source>
        <dbReference type="Proteomes" id="UP000199308"/>
    </source>
</evidence>
<evidence type="ECO:0008006" key="4">
    <source>
        <dbReference type="Google" id="ProtNLM"/>
    </source>
</evidence>
<name>A0A1I0D7G3_THASX</name>
<keyword evidence="3" id="KW-1185">Reference proteome</keyword>
<gene>
    <name evidence="2" type="ORF">SAMN05660429_01400</name>
</gene>
<keyword evidence="1" id="KW-0732">Signal</keyword>
<dbReference type="STRING" id="349064.SAMN05660429_01400"/>
<dbReference type="Pfam" id="PF11949">
    <property type="entry name" value="DUF3466"/>
    <property type="match status" value="1"/>
</dbReference>
<evidence type="ECO:0000256" key="1">
    <source>
        <dbReference type="SAM" id="SignalP"/>
    </source>
</evidence>
<feature type="chain" id="PRO_5011709537" description="DUF3466 family protein" evidence="1">
    <location>
        <begin position="25"/>
        <end position="607"/>
    </location>
</feature>
<dbReference type="OrthoDB" id="6219137at2"/>
<dbReference type="InterPro" id="IPR022562">
    <property type="entry name" value="DUF3466"/>
</dbReference>
<feature type="signal peptide" evidence="1">
    <location>
        <begin position="1"/>
        <end position="24"/>
    </location>
</feature>
<sequence length="607" mass="66623">MKKFTKSVLAASILSTLCFSAANAAKYTVVDKGEVNGVKFTYGQASNNAGEMAISGTNILNFPVQFEYISDATFDLIFLYAQSNAILSRDLEPIEDFEALKAGNPTANDLAWTVLYLNANASNPLFQKVGAVVAMYNAGAGSTTEEIAVFDKVFEGTGDLTRSTTDYVNGISNGSWLYGTASSPYVPIDHTTEVYDENGDVVESVTRTMFVKEFALDGEDGFITRGYLYSPSGDLIPVRPFDQTYGGISAVSDYNDDAQIAVGYASTEINETVLEVIESDDFVEINGQSQIGCKNPDSLNLIPFEVCVETILLSTAYSTEATKWTIDPVSGTTEVELLGKLITEQDEDDLRSFVSYAQKVNSSGVAVGYAEGWFNDNRTGPRDITQLYAVVYRDGKVLDFNENKAEYFNSRAYDINDNGIAVGHTSHWVNGSIRTSFYYVDTNEEQPTLVMPKDFFVGSASTARAINIHGQVVGEGEVEFHNDSGGQKQRRRNAFLYDIESDTFTNVNDLLSCEQRLDYTIVEARDIDDNGGISATALIKAPRLDAKGEPVEGVFDDVLRAVYLQTTDGEIEDCAQDDEKYERQGAGMGILATFMLSLFAIRRRLFK</sequence>
<dbReference type="Proteomes" id="UP000199308">
    <property type="component" value="Unassembled WGS sequence"/>
</dbReference>
<proteinExistence type="predicted"/>
<dbReference type="AlphaFoldDB" id="A0A1I0D7G3"/>